<reference evidence="10" key="1">
    <citation type="journal article" date="2019" name="Int. J. Syst. Evol. Microbiol.">
        <title>The Global Catalogue of Microorganisms (GCM) 10K type strain sequencing project: providing services to taxonomists for standard genome sequencing and annotation.</title>
        <authorList>
            <consortium name="The Broad Institute Genomics Platform"/>
            <consortium name="The Broad Institute Genome Sequencing Center for Infectious Disease"/>
            <person name="Wu L."/>
            <person name="Ma J."/>
        </authorList>
    </citation>
    <scope>NUCLEOTIDE SEQUENCE [LARGE SCALE GENOMIC DNA]</scope>
    <source>
        <strain evidence="10">JCM 3338</strain>
    </source>
</reference>
<gene>
    <name evidence="9" type="ORF">ACFSHS_15030</name>
</gene>
<dbReference type="PROSITE" id="PS51935">
    <property type="entry name" value="NLPC_P60"/>
    <property type="match status" value="1"/>
</dbReference>
<dbReference type="PANTHER" id="PTHR47053">
    <property type="entry name" value="MUREIN DD-ENDOPEPTIDASE MEPH-RELATED"/>
    <property type="match status" value="1"/>
</dbReference>
<dbReference type="InterPro" id="IPR038765">
    <property type="entry name" value="Papain-like_cys_pep_sf"/>
</dbReference>
<organism evidence="9 10">
    <name type="scientific">Blastococcus deserti</name>
    <dbReference type="NCBI Taxonomy" id="2259033"/>
    <lineage>
        <taxon>Bacteria</taxon>
        <taxon>Bacillati</taxon>
        <taxon>Actinomycetota</taxon>
        <taxon>Actinomycetes</taxon>
        <taxon>Geodermatophilales</taxon>
        <taxon>Geodermatophilaceae</taxon>
        <taxon>Blastococcus</taxon>
    </lineage>
</organism>
<evidence type="ECO:0000313" key="9">
    <source>
        <dbReference type="EMBL" id="MFD2092888.1"/>
    </source>
</evidence>
<feature type="domain" description="NlpC/P60" evidence="8">
    <location>
        <begin position="236"/>
        <end position="351"/>
    </location>
</feature>
<sequence>MATPLSSGPRSIRRRALLRRGALALLAVGASLFVAAPAQANPTTSAEAADLVAARGHQLEVITEQFNEARVALAAQQEAARAAAAATEQATAELAAAQQQVKGLARTAYTGEGLSSFQALLTSDSADAFVDRMATLQLVAGHQSDIMERAASAGVAAAQAEAAAQRAAAEAQAQYDAVAAQQAALQAEVDGYRATFARLSAQDQQAVVASHGGDERASRSEDREAGPAAGPVVADSQAAQIAIDTAMAQRGKPYVWAAGGPNSYDCSGLTAYAFRAAGIDLPHSSAMQSRMGQPVSRDQLQPGDLVFFYNPVSHVGIYIGNGQMVHAPTSGDVVKVAPLMSGFSGARRIAA</sequence>
<evidence type="ECO:0000256" key="6">
    <source>
        <dbReference type="SAM" id="MobiDB-lite"/>
    </source>
</evidence>
<feature type="chain" id="PRO_5045064681" evidence="7">
    <location>
        <begin position="41"/>
        <end position="351"/>
    </location>
</feature>
<keyword evidence="5" id="KW-0175">Coiled coil</keyword>
<keyword evidence="3" id="KW-0378">Hydrolase</keyword>
<dbReference type="InterPro" id="IPR051202">
    <property type="entry name" value="Peptidase_C40"/>
</dbReference>
<feature type="coiled-coil region" evidence="5">
    <location>
        <begin position="80"/>
        <end position="107"/>
    </location>
</feature>
<evidence type="ECO:0000256" key="3">
    <source>
        <dbReference type="ARBA" id="ARBA00022801"/>
    </source>
</evidence>
<dbReference type="Gene3D" id="3.90.1720.10">
    <property type="entry name" value="endopeptidase domain like (from Nostoc punctiforme)"/>
    <property type="match status" value="1"/>
</dbReference>
<keyword evidence="7" id="KW-0732">Signal</keyword>
<dbReference type="EMBL" id="JBHUHP010000015">
    <property type="protein sequence ID" value="MFD2092888.1"/>
    <property type="molecule type" value="Genomic_DNA"/>
</dbReference>
<evidence type="ECO:0000259" key="8">
    <source>
        <dbReference type="PROSITE" id="PS51935"/>
    </source>
</evidence>
<evidence type="ECO:0000256" key="4">
    <source>
        <dbReference type="ARBA" id="ARBA00022807"/>
    </source>
</evidence>
<dbReference type="RefSeq" id="WP_376877663.1">
    <property type="nucleotide sequence ID" value="NZ_JBHUHP010000015.1"/>
</dbReference>
<feature type="region of interest" description="Disordered" evidence="6">
    <location>
        <begin position="207"/>
        <end position="232"/>
    </location>
</feature>
<keyword evidence="2" id="KW-0645">Protease</keyword>
<comment type="similarity">
    <text evidence="1">Belongs to the peptidase C40 family.</text>
</comment>
<keyword evidence="10" id="KW-1185">Reference proteome</keyword>
<comment type="caution">
    <text evidence="9">The sequence shown here is derived from an EMBL/GenBank/DDBJ whole genome shotgun (WGS) entry which is preliminary data.</text>
</comment>
<protein>
    <submittedName>
        <fullName evidence="9">C40 family peptidase</fullName>
    </submittedName>
</protein>
<dbReference type="InterPro" id="IPR006311">
    <property type="entry name" value="TAT_signal"/>
</dbReference>
<evidence type="ECO:0000256" key="5">
    <source>
        <dbReference type="SAM" id="Coils"/>
    </source>
</evidence>
<feature type="signal peptide" evidence="7">
    <location>
        <begin position="1"/>
        <end position="40"/>
    </location>
</feature>
<dbReference type="Pfam" id="PF00877">
    <property type="entry name" value="NLPC_P60"/>
    <property type="match status" value="1"/>
</dbReference>
<evidence type="ECO:0000313" key="10">
    <source>
        <dbReference type="Proteomes" id="UP001597402"/>
    </source>
</evidence>
<evidence type="ECO:0000256" key="2">
    <source>
        <dbReference type="ARBA" id="ARBA00022670"/>
    </source>
</evidence>
<proteinExistence type="inferred from homology"/>
<feature type="compositionally biased region" description="Basic and acidic residues" evidence="6">
    <location>
        <begin position="212"/>
        <end position="225"/>
    </location>
</feature>
<keyword evidence="4" id="KW-0788">Thiol protease</keyword>
<accession>A0ABW4XE20</accession>
<evidence type="ECO:0000256" key="7">
    <source>
        <dbReference type="SAM" id="SignalP"/>
    </source>
</evidence>
<dbReference type="SUPFAM" id="SSF54001">
    <property type="entry name" value="Cysteine proteinases"/>
    <property type="match status" value="1"/>
</dbReference>
<dbReference type="Proteomes" id="UP001597402">
    <property type="component" value="Unassembled WGS sequence"/>
</dbReference>
<evidence type="ECO:0000256" key="1">
    <source>
        <dbReference type="ARBA" id="ARBA00007074"/>
    </source>
</evidence>
<dbReference type="InterPro" id="IPR000064">
    <property type="entry name" value="NLP_P60_dom"/>
</dbReference>
<dbReference type="PROSITE" id="PS51318">
    <property type="entry name" value="TAT"/>
    <property type="match status" value="1"/>
</dbReference>
<dbReference type="PANTHER" id="PTHR47053:SF1">
    <property type="entry name" value="MUREIN DD-ENDOPEPTIDASE MEPH-RELATED"/>
    <property type="match status" value="1"/>
</dbReference>
<name>A0ABW4XE20_9ACTN</name>